<feature type="region of interest" description="Disordered" evidence="6">
    <location>
        <begin position="388"/>
        <end position="428"/>
    </location>
</feature>
<reference evidence="9 10" key="1">
    <citation type="submission" date="2019-07" db="EMBL/GenBank/DDBJ databases">
        <title>WGS assembly of Gossypium mustelinum.</title>
        <authorList>
            <person name="Chen Z.J."/>
            <person name="Sreedasyam A."/>
            <person name="Ando A."/>
            <person name="Song Q."/>
            <person name="De L."/>
            <person name="Hulse-Kemp A."/>
            <person name="Ding M."/>
            <person name="Ye W."/>
            <person name="Kirkbride R."/>
            <person name="Jenkins J."/>
            <person name="Plott C."/>
            <person name="Lovell J."/>
            <person name="Lin Y.-M."/>
            <person name="Vaughn R."/>
            <person name="Liu B."/>
            <person name="Li W."/>
            <person name="Simpson S."/>
            <person name="Scheffler B."/>
            <person name="Saski C."/>
            <person name="Grover C."/>
            <person name="Hu G."/>
            <person name="Conover J."/>
            <person name="Carlson J."/>
            <person name="Shu S."/>
            <person name="Boston L."/>
            <person name="Williams M."/>
            <person name="Peterson D."/>
            <person name="Mcgee K."/>
            <person name="Jones D."/>
            <person name="Wendel J."/>
            <person name="Stelly D."/>
            <person name="Grimwood J."/>
            <person name="Schmutz J."/>
        </authorList>
    </citation>
    <scope>NUCLEOTIDE SEQUENCE [LARGE SCALE GENOMIC DNA]</scope>
    <source>
        <strain evidence="9">1408120.09</strain>
    </source>
</reference>
<evidence type="ECO:0000256" key="3">
    <source>
        <dbReference type="ARBA" id="ARBA00023054"/>
    </source>
</evidence>
<proteinExistence type="inferred from homology"/>
<evidence type="ECO:0000256" key="6">
    <source>
        <dbReference type="SAM" id="MobiDB-lite"/>
    </source>
</evidence>
<dbReference type="PANTHER" id="PTHR14428:SF5">
    <property type="entry name" value="NUCLEOLAR COMPLEX PROTEIN 3 HOMOLOG"/>
    <property type="match status" value="1"/>
</dbReference>
<dbReference type="Proteomes" id="UP000323597">
    <property type="component" value="Chromosome D13"/>
</dbReference>
<dbReference type="InterPro" id="IPR016903">
    <property type="entry name" value="Nucleolar_cplx-assoc_3"/>
</dbReference>
<dbReference type="GO" id="GO:0003682">
    <property type="term" value="F:chromatin binding"/>
    <property type="evidence" value="ECO:0007669"/>
    <property type="project" value="TreeGrafter"/>
</dbReference>
<keyword evidence="3" id="KW-0175">Coiled coil</keyword>
<feature type="compositionally biased region" description="Basic residues" evidence="6">
    <location>
        <begin position="398"/>
        <end position="407"/>
    </location>
</feature>
<accession>A0A5D2S1S7</accession>
<evidence type="ECO:0008006" key="11">
    <source>
        <dbReference type="Google" id="ProtNLM"/>
    </source>
</evidence>
<feature type="region of interest" description="Disordered" evidence="6">
    <location>
        <begin position="1"/>
        <end position="20"/>
    </location>
</feature>
<dbReference type="InterPro" id="IPR016024">
    <property type="entry name" value="ARM-type_fold"/>
</dbReference>
<dbReference type="InterPro" id="IPR005612">
    <property type="entry name" value="CCAAT-binding_factor"/>
</dbReference>
<feature type="domain" description="Nucleolar complex-associated protein 3 N-terminal" evidence="8">
    <location>
        <begin position="186"/>
        <end position="276"/>
    </location>
</feature>
<evidence type="ECO:0000313" key="10">
    <source>
        <dbReference type="Proteomes" id="UP000323597"/>
    </source>
</evidence>
<sequence length="838" mass="93938">MGKGKQRKQIILPPELPPEIADDDIEVSDEDLQFVDENKDYAGFVSRLDTHSINKQVTRVEGVNEDALEALYEKRRRKTLEQKENEKSVVQVDPVDALPVKSLDGEVYYRTFSQTAEVTENEGDVDKSVVKLTKAERRAKLKKTKKEAKKMGKELAKTEEVQPTQQEAALAEVKEDLTAEEAFEAKKRKLAELGMALLADPEANIKSLKEMLQFAKDGDHSIVKLGLLSLLAVFKDIIPGYRIRLPTEKELEMKVSKEVKKMRFYESTLLSAYKGYLQKLLALEKQPRFHHVVVRCICTLLDAVPHFNFRESLLVAVVRNIGSSDDVVRRICCSTIKSLFTSEGKHGGEATVEAVRLIADHVKVHDCQLHPDSVEVLMSLSFDDDLGKPEVQEGNNKMKNKKNKKRKNFEESNQPQGNDRKRSKQETVAKMKEEVAADYKAVSYTPDVEEWKRTQSETLSAVFETYFRILRHTMQSSVASSEANGNITSGGSGAHPLLAPCLSGLGKFSHLIDMDYIGDLMNYLKRLAARGSSSDSSAQKVQNLTVSERLRCCIVAFKVMRSNLDALNVDLQDFFVQLYNLVLEFRPGRDEGEVLAEAVKIMLCDDRQHDMQKAAAFIKRLATFALCFGSAESMAALVTLKQLLQRNVKCRNLLENDAGGGSVSGSIAKYQPYGSDPSLSGALASVLWELNLLSKHYHPAISTLASGISSMNSAQNQVYISISPQQAFKNLLLEAESFEYNQQGGTQKSNKRKGRSTALASTLASVEPPPVDENEVSKKLRRHFILLRDIKENERLRGELDWTTSALQLYEEYKKQRKPATLKNKKSKKARTTGCEIC</sequence>
<evidence type="ECO:0000256" key="2">
    <source>
        <dbReference type="ARBA" id="ARBA00007797"/>
    </source>
</evidence>
<protein>
    <recommendedName>
        <fullName evidence="11">Nucleolar complex protein 3 homolog</fullName>
    </recommendedName>
</protein>
<dbReference type="GO" id="GO:0006270">
    <property type="term" value="P:DNA replication initiation"/>
    <property type="evidence" value="ECO:0007669"/>
    <property type="project" value="TreeGrafter"/>
</dbReference>
<evidence type="ECO:0000259" key="8">
    <source>
        <dbReference type="Pfam" id="PF07540"/>
    </source>
</evidence>
<evidence type="ECO:0000259" key="7">
    <source>
        <dbReference type="Pfam" id="PF03914"/>
    </source>
</evidence>
<dbReference type="Pfam" id="PF03914">
    <property type="entry name" value="CBF"/>
    <property type="match status" value="1"/>
</dbReference>
<dbReference type="AlphaFoldDB" id="A0A5D2S1S7"/>
<name>A0A5D2S1S7_GOSMU</name>
<evidence type="ECO:0000256" key="4">
    <source>
        <dbReference type="ARBA" id="ARBA00023242"/>
    </source>
</evidence>
<dbReference type="EMBL" id="CM017661">
    <property type="protein sequence ID" value="TYI47067.1"/>
    <property type="molecule type" value="Genomic_DNA"/>
</dbReference>
<evidence type="ECO:0000256" key="5">
    <source>
        <dbReference type="PIRNR" id="PIRNR028977"/>
    </source>
</evidence>
<dbReference type="GO" id="GO:0005730">
    <property type="term" value="C:nucleolus"/>
    <property type="evidence" value="ECO:0007669"/>
    <property type="project" value="UniProtKB-SubCell"/>
</dbReference>
<feature type="region of interest" description="Disordered" evidence="6">
    <location>
        <begin position="742"/>
        <end position="774"/>
    </location>
</feature>
<dbReference type="InterPro" id="IPR011501">
    <property type="entry name" value="Noc3_N"/>
</dbReference>
<feature type="compositionally biased region" description="Basic and acidic residues" evidence="6">
    <location>
        <begin position="418"/>
        <end position="428"/>
    </location>
</feature>
<evidence type="ECO:0000313" key="9">
    <source>
        <dbReference type="EMBL" id="TYI47067.1"/>
    </source>
</evidence>
<keyword evidence="4" id="KW-0539">Nucleus</keyword>
<dbReference type="PIRSF" id="PIRSF028977">
    <property type="entry name" value="Nucleolar_complex_p3"/>
    <property type="match status" value="1"/>
</dbReference>
<comment type="subcellular location">
    <subcellularLocation>
        <location evidence="1 5">Nucleus</location>
        <location evidence="1 5">Nucleolus</location>
    </subcellularLocation>
</comment>
<comment type="similarity">
    <text evidence="2 5">Belongs to the CBF/MAK21 family.</text>
</comment>
<dbReference type="SUPFAM" id="SSF48371">
    <property type="entry name" value="ARM repeat"/>
    <property type="match status" value="1"/>
</dbReference>
<dbReference type="Pfam" id="PF07540">
    <property type="entry name" value="NOC3p"/>
    <property type="match status" value="1"/>
</dbReference>
<keyword evidence="10" id="KW-1185">Reference proteome</keyword>
<gene>
    <name evidence="9" type="ORF">E1A91_D13G147300v1</name>
</gene>
<feature type="domain" description="CCAAT-binding factor" evidence="7">
    <location>
        <begin position="550"/>
        <end position="705"/>
    </location>
</feature>
<evidence type="ECO:0000256" key="1">
    <source>
        <dbReference type="ARBA" id="ARBA00004604"/>
    </source>
</evidence>
<organism evidence="9 10">
    <name type="scientific">Gossypium mustelinum</name>
    <name type="common">Cotton</name>
    <name type="synonym">Gossypium caicoense</name>
    <dbReference type="NCBI Taxonomy" id="34275"/>
    <lineage>
        <taxon>Eukaryota</taxon>
        <taxon>Viridiplantae</taxon>
        <taxon>Streptophyta</taxon>
        <taxon>Embryophyta</taxon>
        <taxon>Tracheophyta</taxon>
        <taxon>Spermatophyta</taxon>
        <taxon>Magnoliopsida</taxon>
        <taxon>eudicotyledons</taxon>
        <taxon>Gunneridae</taxon>
        <taxon>Pentapetalae</taxon>
        <taxon>rosids</taxon>
        <taxon>malvids</taxon>
        <taxon>Malvales</taxon>
        <taxon>Malvaceae</taxon>
        <taxon>Malvoideae</taxon>
        <taxon>Gossypium</taxon>
    </lineage>
</organism>
<dbReference type="PANTHER" id="PTHR14428">
    <property type="entry name" value="NUCLEOLAR COMPLEX PROTEIN 3"/>
    <property type="match status" value="1"/>
</dbReference>